<dbReference type="Proteomes" id="UP000298213">
    <property type="component" value="Unassembled WGS sequence"/>
</dbReference>
<gene>
    <name evidence="2" type="ORF">E2493_10320</name>
</gene>
<evidence type="ECO:0000256" key="1">
    <source>
        <dbReference type="SAM" id="SignalP"/>
    </source>
</evidence>
<proteinExistence type="predicted"/>
<dbReference type="AlphaFoldDB" id="A0A4Y8ZUE2"/>
<sequence length="117" mass="12536">MRVFPAAAAASLLPLLLLAAPAEARPARCAVQDATGHDYRGPCDFLVERGGSFTVTTVKGRFLVPGVTSLSLTIVKPGLGEVRGMTALGVNSRWGEARRSRKDRACWDGADFRLCVY</sequence>
<feature type="chain" id="PRO_5021420024" evidence="1">
    <location>
        <begin position="25"/>
        <end position="117"/>
    </location>
</feature>
<keyword evidence="3" id="KW-1185">Reference proteome</keyword>
<reference evidence="2 3" key="1">
    <citation type="submission" date="2019-03" db="EMBL/GenBank/DDBJ databases">
        <title>Genome sequence of Sphingomonas sp. 17J27-24.</title>
        <authorList>
            <person name="Kim M."/>
            <person name="Maeng S."/>
            <person name="Sathiyaraj S."/>
        </authorList>
    </citation>
    <scope>NUCLEOTIDE SEQUENCE [LARGE SCALE GENOMIC DNA]</scope>
    <source>
        <strain evidence="2 3">17J27-24</strain>
    </source>
</reference>
<organism evidence="2 3">
    <name type="scientific">Sphingomonas parva</name>
    <dbReference type="NCBI Taxonomy" id="2555898"/>
    <lineage>
        <taxon>Bacteria</taxon>
        <taxon>Pseudomonadati</taxon>
        <taxon>Pseudomonadota</taxon>
        <taxon>Alphaproteobacteria</taxon>
        <taxon>Sphingomonadales</taxon>
        <taxon>Sphingomonadaceae</taxon>
        <taxon>Sphingomonas</taxon>
    </lineage>
</organism>
<evidence type="ECO:0000313" key="2">
    <source>
        <dbReference type="EMBL" id="TFI58369.1"/>
    </source>
</evidence>
<protein>
    <submittedName>
        <fullName evidence="2">Uncharacterized protein</fullName>
    </submittedName>
</protein>
<evidence type="ECO:0000313" key="3">
    <source>
        <dbReference type="Proteomes" id="UP000298213"/>
    </source>
</evidence>
<name>A0A4Y8ZUE2_9SPHN</name>
<dbReference type="RefSeq" id="WP_135086416.1">
    <property type="nucleotide sequence ID" value="NZ_SPDV01000017.1"/>
</dbReference>
<dbReference type="OrthoDB" id="8613937at2"/>
<keyword evidence="1" id="KW-0732">Signal</keyword>
<dbReference type="EMBL" id="SPDV01000017">
    <property type="protein sequence ID" value="TFI58369.1"/>
    <property type="molecule type" value="Genomic_DNA"/>
</dbReference>
<accession>A0A4Y8ZUE2</accession>
<feature type="signal peptide" evidence="1">
    <location>
        <begin position="1"/>
        <end position="24"/>
    </location>
</feature>
<comment type="caution">
    <text evidence="2">The sequence shown here is derived from an EMBL/GenBank/DDBJ whole genome shotgun (WGS) entry which is preliminary data.</text>
</comment>